<keyword evidence="1" id="KW-0812">Transmembrane</keyword>
<proteinExistence type="predicted"/>
<keyword evidence="3" id="KW-1185">Reference proteome</keyword>
<dbReference type="EMBL" id="RCHS01002738">
    <property type="protein sequence ID" value="RMX45974.1"/>
    <property type="molecule type" value="Genomic_DNA"/>
</dbReference>
<evidence type="ECO:0000256" key="1">
    <source>
        <dbReference type="SAM" id="Phobius"/>
    </source>
</evidence>
<accession>A0A3M6TXE8</accession>
<name>A0A3M6TXE8_POCDA</name>
<feature type="transmembrane region" description="Helical" evidence="1">
    <location>
        <begin position="24"/>
        <end position="47"/>
    </location>
</feature>
<dbReference type="AlphaFoldDB" id="A0A3M6TXE8"/>
<organism evidence="2 3">
    <name type="scientific">Pocillopora damicornis</name>
    <name type="common">Cauliflower coral</name>
    <name type="synonym">Millepora damicornis</name>
    <dbReference type="NCBI Taxonomy" id="46731"/>
    <lineage>
        <taxon>Eukaryota</taxon>
        <taxon>Metazoa</taxon>
        <taxon>Cnidaria</taxon>
        <taxon>Anthozoa</taxon>
        <taxon>Hexacorallia</taxon>
        <taxon>Scleractinia</taxon>
        <taxon>Astrocoeniina</taxon>
        <taxon>Pocilloporidae</taxon>
        <taxon>Pocillopora</taxon>
    </lineage>
</organism>
<comment type="caution">
    <text evidence="2">The sequence shown here is derived from an EMBL/GenBank/DDBJ whole genome shotgun (WGS) entry which is preliminary data.</text>
</comment>
<protein>
    <submittedName>
        <fullName evidence="2">Uncharacterized protein</fullName>
    </submittedName>
</protein>
<reference evidence="2 3" key="1">
    <citation type="journal article" date="2018" name="Sci. Rep.">
        <title>Comparative analysis of the Pocillopora damicornis genome highlights role of immune system in coral evolution.</title>
        <authorList>
            <person name="Cunning R."/>
            <person name="Bay R.A."/>
            <person name="Gillette P."/>
            <person name="Baker A.C."/>
            <person name="Traylor-Knowles N."/>
        </authorList>
    </citation>
    <scope>NUCLEOTIDE SEQUENCE [LARGE SCALE GENOMIC DNA]</scope>
    <source>
        <strain evidence="2">RSMAS</strain>
        <tissue evidence="2">Whole animal</tissue>
    </source>
</reference>
<dbReference type="Proteomes" id="UP000275408">
    <property type="component" value="Unassembled WGS sequence"/>
</dbReference>
<keyword evidence="1" id="KW-0472">Membrane</keyword>
<evidence type="ECO:0000313" key="2">
    <source>
        <dbReference type="EMBL" id="RMX45974.1"/>
    </source>
</evidence>
<gene>
    <name evidence="2" type="ORF">pdam_00020221</name>
</gene>
<keyword evidence="1" id="KW-1133">Transmembrane helix</keyword>
<sequence length="62" mass="7444">MSFYRLVSDLPAGLPTPHASPLFFYFYAVDFIFMLLCVPLFSLWWFWSFKLDMHKTCGHFKE</sequence>
<evidence type="ECO:0000313" key="3">
    <source>
        <dbReference type="Proteomes" id="UP000275408"/>
    </source>
</evidence>